<sequence length="370" mass="42160">MSGEGPVEEQVKFWDVAACFSEEEWMFLHEWQKDFYKNVMKEIHQALILMGYQILNPETLLRIYRGRDEFRTDHQAAATPAATEPPLAPRPTVLPDVLFRIRREEDLYCEDKPSSLEAGGFPVGPAAFSLQPEENSQLYPDGQEDLEQSHIGHHPPGHIPDVIIVNIKEEDDTCSTDHPDCEIIESTIDPAVGHGIMNIQEKLGESQDRTEETIIDLSEEEKTVAFQSANGEPNCVIQLQPEICHEMHGASSGPYENDFSILKHLNEHQGMAEVLFNPTGSLVVELRRQRNQEKKEDKVLFNPVGRLVVELRRQRNREKKEDKVKSNDETQTVGLICRDSGYFSVQFPLDLNVKLKAFLIGFCLFLNHMI</sequence>
<dbReference type="EMBL" id="JANPWB010000016">
    <property type="protein sequence ID" value="KAJ1079780.1"/>
    <property type="molecule type" value="Genomic_DNA"/>
</dbReference>
<dbReference type="InterPro" id="IPR001909">
    <property type="entry name" value="KRAB"/>
</dbReference>
<reference evidence="2" key="1">
    <citation type="journal article" date="2022" name="bioRxiv">
        <title>Sequencing and chromosome-scale assembly of the giantPleurodeles waltlgenome.</title>
        <authorList>
            <person name="Brown T."/>
            <person name="Elewa A."/>
            <person name="Iarovenko S."/>
            <person name="Subramanian E."/>
            <person name="Araus A.J."/>
            <person name="Petzold A."/>
            <person name="Susuki M."/>
            <person name="Suzuki K.-i.T."/>
            <person name="Hayashi T."/>
            <person name="Toyoda A."/>
            <person name="Oliveira C."/>
            <person name="Osipova E."/>
            <person name="Leigh N.D."/>
            <person name="Simon A."/>
            <person name="Yun M.H."/>
        </authorList>
    </citation>
    <scope>NUCLEOTIDE SEQUENCE</scope>
    <source>
        <strain evidence="2">20211129_DDA</strain>
        <tissue evidence="2">Liver</tissue>
    </source>
</reference>
<dbReference type="PANTHER" id="PTHR23232:SF152">
    <property type="entry name" value="ZINC FINGER PROTEIN 182"/>
    <property type="match status" value="1"/>
</dbReference>
<dbReference type="CDD" id="cd07765">
    <property type="entry name" value="KRAB_A-box"/>
    <property type="match status" value="1"/>
</dbReference>
<dbReference type="Pfam" id="PF01352">
    <property type="entry name" value="KRAB"/>
    <property type="match status" value="1"/>
</dbReference>
<name>A0AAV7KNU1_PLEWA</name>
<accession>A0AAV7KNU1</accession>
<protein>
    <recommendedName>
        <fullName evidence="1">KRAB domain-containing protein</fullName>
    </recommendedName>
</protein>
<keyword evidence="3" id="KW-1185">Reference proteome</keyword>
<dbReference type="Proteomes" id="UP001066276">
    <property type="component" value="Chromosome 12"/>
</dbReference>
<dbReference type="InterPro" id="IPR036051">
    <property type="entry name" value="KRAB_dom_sf"/>
</dbReference>
<dbReference type="SUPFAM" id="SSF109640">
    <property type="entry name" value="KRAB domain (Kruppel-associated box)"/>
    <property type="match status" value="1"/>
</dbReference>
<evidence type="ECO:0000259" key="1">
    <source>
        <dbReference type="PROSITE" id="PS50805"/>
    </source>
</evidence>
<dbReference type="GO" id="GO:0006355">
    <property type="term" value="P:regulation of DNA-templated transcription"/>
    <property type="evidence" value="ECO:0007669"/>
    <property type="project" value="InterPro"/>
</dbReference>
<dbReference type="AlphaFoldDB" id="A0AAV7KNU1"/>
<dbReference type="InterPro" id="IPR050169">
    <property type="entry name" value="Krueppel_C2H2_ZnF"/>
</dbReference>
<dbReference type="Gene3D" id="6.10.140.140">
    <property type="match status" value="1"/>
</dbReference>
<feature type="domain" description="KRAB" evidence="1">
    <location>
        <begin position="11"/>
        <end position="82"/>
    </location>
</feature>
<evidence type="ECO:0000313" key="3">
    <source>
        <dbReference type="Proteomes" id="UP001066276"/>
    </source>
</evidence>
<proteinExistence type="predicted"/>
<dbReference type="PANTHER" id="PTHR23232">
    <property type="entry name" value="KRAB DOMAIN C2H2 ZINC FINGER"/>
    <property type="match status" value="1"/>
</dbReference>
<organism evidence="2 3">
    <name type="scientific">Pleurodeles waltl</name>
    <name type="common">Iberian ribbed newt</name>
    <dbReference type="NCBI Taxonomy" id="8319"/>
    <lineage>
        <taxon>Eukaryota</taxon>
        <taxon>Metazoa</taxon>
        <taxon>Chordata</taxon>
        <taxon>Craniata</taxon>
        <taxon>Vertebrata</taxon>
        <taxon>Euteleostomi</taxon>
        <taxon>Amphibia</taxon>
        <taxon>Batrachia</taxon>
        <taxon>Caudata</taxon>
        <taxon>Salamandroidea</taxon>
        <taxon>Salamandridae</taxon>
        <taxon>Pleurodelinae</taxon>
        <taxon>Pleurodeles</taxon>
    </lineage>
</organism>
<comment type="caution">
    <text evidence="2">The sequence shown here is derived from an EMBL/GenBank/DDBJ whole genome shotgun (WGS) entry which is preliminary data.</text>
</comment>
<dbReference type="PROSITE" id="PS50805">
    <property type="entry name" value="KRAB"/>
    <property type="match status" value="1"/>
</dbReference>
<dbReference type="SMART" id="SM00349">
    <property type="entry name" value="KRAB"/>
    <property type="match status" value="1"/>
</dbReference>
<evidence type="ECO:0000313" key="2">
    <source>
        <dbReference type="EMBL" id="KAJ1079780.1"/>
    </source>
</evidence>
<gene>
    <name evidence="2" type="ORF">NDU88_000017</name>
</gene>